<evidence type="ECO:0000256" key="1">
    <source>
        <dbReference type="SAM" id="MobiDB-lite"/>
    </source>
</evidence>
<sequence>MSVDGGDAALPDCGAGGGDGLPVPGVVPGVLLRVRGACGILCPEEQASPSPPASTTPSSCAASSAPARASPTRKDPPLDPLKKRRNRASSRAVCPAMMQVNRRPGPAASTH</sequence>
<keyword evidence="3" id="KW-1185">Reference proteome</keyword>
<dbReference type="EMBL" id="LWDX02025881">
    <property type="protein sequence ID" value="OEL30320.1"/>
    <property type="molecule type" value="Genomic_DNA"/>
</dbReference>
<feature type="region of interest" description="Disordered" evidence="1">
    <location>
        <begin position="1"/>
        <end position="22"/>
    </location>
</feature>
<feature type="region of interest" description="Disordered" evidence="1">
    <location>
        <begin position="42"/>
        <end position="111"/>
    </location>
</feature>
<feature type="compositionally biased region" description="Low complexity" evidence="1">
    <location>
        <begin position="1"/>
        <end position="13"/>
    </location>
</feature>
<dbReference type="Proteomes" id="UP000095767">
    <property type="component" value="Unassembled WGS sequence"/>
</dbReference>
<accession>A0A1E5VZ06</accession>
<dbReference type="AlphaFoldDB" id="A0A1E5VZ06"/>
<name>A0A1E5VZ06_9POAL</name>
<proteinExistence type="predicted"/>
<feature type="compositionally biased region" description="Low complexity" evidence="1">
    <location>
        <begin position="55"/>
        <end position="70"/>
    </location>
</feature>
<evidence type="ECO:0000313" key="2">
    <source>
        <dbReference type="EMBL" id="OEL30320.1"/>
    </source>
</evidence>
<gene>
    <name evidence="2" type="ORF">BAE44_0008660</name>
</gene>
<comment type="caution">
    <text evidence="2">The sequence shown here is derived from an EMBL/GenBank/DDBJ whole genome shotgun (WGS) entry which is preliminary data.</text>
</comment>
<protein>
    <submittedName>
        <fullName evidence="2">Uncharacterized protein</fullName>
    </submittedName>
</protein>
<evidence type="ECO:0000313" key="3">
    <source>
        <dbReference type="Proteomes" id="UP000095767"/>
    </source>
</evidence>
<organism evidence="2 3">
    <name type="scientific">Dichanthelium oligosanthes</name>
    <dbReference type="NCBI Taxonomy" id="888268"/>
    <lineage>
        <taxon>Eukaryota</taxon>
        <taxon>Viridiplantae</taxon>
        <taxon>Streptophyta</taxon>
        <taxon>Embryophyta</taxon>
        <taxon>Tracheophyta</taxon>
        <taxon>Spermatophyta</taxon>
        <taxon>Magnoliopsida</taxon>
        <taxon>Liliopsida</taxon>
        <taxon>Poales</taxon>
        <taxon>Poaceae</taxon>
        <taxon>PACMAD clade</taxon>
        <taxon>Panicoideae</taxon>
        <taxon>Panicodae</taxon>
        <taxon>Paniceae</taxon>
        <taxon>Dichantheliinae</taxon>
        <taxon>Dichanthelium</taxon>
    </lineage>
</organism>
<feature type="compositionally biased region" description="Basic and acidic residues" evidence="1">
    <location>
        <begin position="72"/>
        <end position="81"/>
    </location>
</feature>
<reference evidence="2 3" key="1">
    <citation type="submission" date="2016-09" db="EMBL/GenBank/DDBJ databases">
        <title>The draft genome of Dichanthelium oligosanthes: A C3 panicoid grass species.</title>
        <authorList>
            <person name="Studer A.J."/>
            <person name="Schnable J.C."/>
            <person name="Brutnell T.P."/>
        </authorList>
    </citation>
    <scope>NUCLEOTIDE SEQUENCE [LARGE SCALE GENOMIC DNA]</scope>
    <source>
        <strain evidence="3">cv. Kellogg 1175</strain>
        <tissue evidence="2">Leaf</tissue>
    </source>
</reference>